<name>E4T5N1_PALPW</name>
<evidence type="ECO:0000313" key="3">
    <source>
        <dbReference type="EMBL" id="ADQ80025.1"/>
    </source>
</evidence>
<dbReference type="EMBL" id="CP002345">
    <property type="protein sequence ID" value="ADQ80025.1"/>
    <property type="molecule type" value="Genomic_DNA"/>
</dbReference>
<reference key="1">
    <citation type="submission" date="2010-11" db="EMBL/GenBank/DDBJ databases">
        <title>The complete genome of Paludibacter propionicigenes DSM 17365.</title>
        <authorList>
            <consortium name="US DOE Joint Genome Institute (JGI-PGF)"/>
            <person name="Lucas S."/>
            <person name="Copeland A."/>
            <person name="Lapidus A."/>
            <person name="Bruce D."/>
            <person name="Goodwin L."/>
            <person name="Pitluck S."/>
            <person name="Kyrpides N."/>
            <person name="Mavromatis K."/>
            <person name="Ivanova N."/>
            <person name="Munk A.C."/>
            <person name="Brettin T."/>
            <person name="Detter J.C."/>
            <person name="Han C."/>
            <person name="Tapia R."/>
            <person name="Land M."/>
            <person name="Hauser L."/>
            <person name="Markowitz V."/>
            <person name="Cheng J.-F."/>
            <person name="Hugenholtz P."/>
            <person name="Woyke T."/>
            <person name="Wu D."/>
            <person name="Gronow S."/>
            <person name="Wellnitz S."/>
            <person name="Brambilla E."/>
            <person name="Klenk H.-P."/>
            <person name="Eisen J.A."/>
        </authorList>
    </citation>
    <scope>NUCLEOTIDE SEQUENCE</scope>
    <source>
        <strain>WB4</strain>
    </source>
</reference>
<keyword evidence="1" id="KW-0732">Signal</keyword>
<feature type="domain" description="Rhodanese" evidence="2">
    <location>
        <begin position="40"/>
        <end position="129"/>
    </location>
</feature>
<dbReference type="InterPro" id="IPR001763">
    <property type="entry name" value="Rhodanese-like_dom"/>
</dbReference>
<organism evidence="3 4">
    <name type="scientific">Paludibacter propionicigenes (strain DSM 17365 / JCM 13257 / WB4)</name>
    <dbReference type="NCBI Taxonomy" id="694427"/>
    <lineage>
        <taxon>Bacteria</taxon>
        <taxon>Pseudomonadati</taxon>
        <taxon>Bacteroidota</taxon>
        <taxon>Bacteroidia</taxon>
        <taxon>Bacteroidales</taxon>
        <taxon>Paludibacteraceae</taxon>
        <taxon>Paludibacter</taxon>
    </lineage>
</organism>
<dbReference type="CDD" id="cd00158">
    <property type="entry name" value="RHOD"/>
    <property type="match status" value="1"/>
</dbReference>
<dbReference type="Gene3D" id="3.40.250.10">
    <property type="entry name" value="Rhodanese-like domain"/>
    <property type="match status" value="1"/>
</dbReference>
<evidence type="ECO:0000313" key="4">
    <source>
        <dbReference type="Proteomes" id="UP000008718"/>
    </source>
</evidence>
<keyword evidence="4" id="KW-1185">Reference proteome</keyword>
<protein>
    <submittedName>
        <fullName evidence="3">Rhodanese domain protein</fullName>
    </submittedName>
</protein>
<dbReference type="InterPro" id="IPR036873">
    <property type="entry name" value="Rhodanese-like_dom_sf"/>
</dbReference>
<dbReference type="eggNOG" id="COG0607">
    <property type="taxonomic scope" value="Bacteria"/>
</dbReference>
<reference evidence="3 4" key="2">
    <citation type="journal article" date="2011" name="Stand. Genomic Sci.">
        <title>Complete genome sequence of Paludibacter propionicigenes type strain (WB4).</title>
        <authorList>
            <person name="Gronow S."/>
            <person name="Munk C."/>
            <person name="Lapidus A."/>
            <person name="Nolan M."/>
            <person name="Lucas S."/>
            <person name="Hammon N."/>
            <person name="Deshpande S."/>
            <person name="Cheng J.F."/>
            <person name="Tapia R."/>
            <person name="Han C."/>
            <person name="Goodwin L."/>
            <person name="Pitluck S."/>
            <person name="Liolios K."/>
            <person name="Ivanova N."/>
            <person name="Mavromatis K."/>
            <person name="Mikhailova N."/>
            <person name="Pati A."/>
            <person name="Chen A."/>
            <person name="Palaniappan K."/>
            <person name="Land M."/>
            <person name="Hauser L."/>
            <person name="Chang Y.J."/>
            <person name="Jeffries C.D."/>
            <person name="Brambilla E."/>
            <person name="Rohde M."/>
            <person name="Goker M."/>
            <person name="Detter J.C."/>
            <person name="Woyke T."/>
            <person name="Bristow J."/>
            <person name="Eisen J.A."/>
            <person name="Markowitz V."/>
            <person name="Hugenholtz P."/>
            <person name="Kyrpides N.C."/>
            <person name="Klenk H.P."/>
        </authorList>
    </citation>
    <scope>NUCLEOTIDE SEQUENCE [LARGE SCALE GENOMIC DNA]</scope>
    <source>
        <strain evidence="4">DSM 17365 / JCM 13257 / WB4</strain>
    </source>
</reference>
<dbReference type="OrthoDB" id="1450994at2"/>
<dbReference type="SMART" id="SM00450">
    <property type="entry name" value="RHOD"/>
    <property type="match status" value="1"/>
</dbReference>
<feature type="chain" id="PRO_5003189082" evidence="1">
    <location>
        <begin position="21"/>
        <end position="129"/>
    </location>
</feature>
<gene>
    <name evidence="3" type="ordered locus">Palpr_1886</name>
</gene>
<dbReference type="HOGENOM" id="CLU_089574_1_6_10"/>
<dbReference type="PROSITE" id="PS50206">
    <property type="entry name" value="RHODANESE_3"/>
    <property type="match status" value="1"/>
</dbReference>
<dbReference type="AlphaFoldDB" id="E4T5N1"/>
<feature type="signal peptide" evidence="1">
    <location>
        <begin position="1"/>
        <end position="20"/>
    </location>
</feature>
<accession>E4T5N1</accession>
<dbReference type="PANTHER" id="PTHR43031:SF18">
    <property type="entry name" value="RHODANESE-RELATED SULFURTRANSFERASES"/>
    <property type="match status" value="1"/>
</dbReference>
<dbReference type="Proteomes" id="UP000008718">
    <property type="component" value="Chromosome"/>
</dbReference>
<dbReference type="STRING" id="694427.Palpr_1886"/>
<dbReference type="InterPro" id="IPR050229">
    <property type="entry name" value="GlpE_sulfurtransferase"/>
</dbReference>
<sequence length="129" mass="14132">MKSKCLMLALSLLMAFSAFSQSNPSQLKSLPTAEFKKLVDAKSVQLIDVRTAEEFAAGHIAGAVNIDVNKPDFAENIKKLSKKKPLALYCRSGNRSKMAASKIADLGFVIYELNSGFKDWMQAGFPTIK</sequence>
<evidence type="ECO:0000256" key="1">
    <source>
        <dbReference type="SAM" id="SignalP"/>
    </source>
</evidence>
<dbReference type="PANTHER" id="PTHR43031">
    <property type="entry name" value="FAD-DEPENDENT OXIDOREDUCTASE"/>
    <property type="match status" value="1"/>
</dbReference>
<dbReference type="SUPFAM" id="SSF52821">
    <property type="entry name" value="Rhodanese/Cell cycle control phosphatase"/>
    <property type="match status" value="1"/>
</dbReference>
<dbReference type="KEGG" id="ppn:Palpr_1886"/>
<evidence type="ECO:0000259" key="2">
    <source>
        <dbReference type="PROSITE" id="PS50206"/>
    </source>
</evidence>
<proteinExistence type="predicted"/>
<dbReference type="Pfam" id="PF00581">
    <property type="entry name" value="Rhodanese"/>
    <property type="match status" value="1"/>
</dbReference>
<dbReference type="RefSeq" id="WP_013445394.1">
    <property type="nucleotide sequence ID" value="NC_014734.1"/>
</dbReference>